<dbReference type="RefSeq" id="WP_014611287.1">
    <property type="nucleotide sequence ID" value="NZ_FQVF01000020.1"/>
</dbReference>
<dbReference type="EMBL" id="FQVF01000020">
    <property type="protein sequence ID" value="SHG37034.1"/>
    <property type="molecule type" value="Genomic_DNA"/>
</dbReference>
<protein>
    <recommendedName>
        <fullName evidence="4">Transposase</fullName>
    </recommendedName>
</protein>
<accession>A0A1M5J8Y0</accession>
<dbReference type="Proteomes" id="UP000184517">
    <property type="component" value="Unassembled WGS sequence"/>
</dbReference>
<evidence type="ECO:0000256" key="1">
    <source>
        <dbReference type="SAM" id="Coils"/>
    </source>
</evidence>
<sequence>MTELRGEALYWEAFERLKSGKAQIIDTNSPSFKFTKDNVAIEAGKKKGFVKQERYPDLCDSIENTENTRCSAASRDPENSDSIKLITSQKKKANARYSKLKAEHDLCLEKMMNLLRENFELRRELQELKKSSMQ</sequence>
<evidence type="ECO:0000313" key="3">
    <source>
        <dbReference type="Proteomes" id="UP000184517"/>
    </source>
</evidence>
<dbReference type="AlphaFoldDB" id="A0A1M5J8Y0"/>
<proteinExistence type="predicted"/>
<gene>
    <name evidence="2" type="ORF">SAMN02745753_03809</name>
</gene>
<organism evidence="2 3">
    <name type="scientific">Marinomonas polaris DSM 16579</name>
    <dbReference type="NCBI Taxonomy" id="1122206"/>
    <lineage>
        <taxon>Bacteria</taxon>
        <taxon>Pseudomonadati</taxon>
        <taxon>Pseudomonadota</taxon>
        <taxon>Gammaproteobacteria</taxon>
        <taxon>Oceanospirillales</taxon>
        <taxon>Oceanospirillaceae</taxon>
        <taxon>Marinomonas</taxon>
    </lineage>
</organism>
<dbReference type="STRING" id="1122206.SAMN02745753_03809"/>
<name>A0A1M5J8Y0_9GAMM</name>
<feature type="coiled-coil region" evidence="1">
    <location>
        <begin position="83"/>
        <end position="131"/>
    </location>
</feature>
<keyword evidence="3" id="KW-1185">Reference proteome</keyword>
<evidence type="ECO:0000313" key="2">
    <source>
        <dbReference type="EMBL" id="SHG37034.1"/>
    </source>
</evidence>
<keyword evidence="1" id="KW-0175">Coiled coil</keyword>
<evidence type="ECO:0008006" key="4">
    <source>
        <dbReference type="Google" id="ProtNLM"/>
    </source>
</evidence>
<dbReference type="OrthoDB" id="7067657at2"/>
<reference evidence="3" key="1">
    <citation type="submission" date="2016-11" db="EMBL/GenBank/DDBJ databases">
        <authorList>
            <person name="Varghese N."/>
            <person name="Submissions S."/>
        </authorList>
    </citation>
    <scope>NUCLEOTIDE SEQUENCE [LARGE SCALE GENOMIC DNA]</scope>
    <source>
        <strain evidence="3">DSM 16579</strain>
    </source>
</reference>